<evidence type="ECO:0000256" key="1">
    <source>
        <dbReference type="SAM" id="Phobius"/>
    </source>
</evidence>
<proteinExistence type="predicted"/>
<protein>
    <recommendedName>
        <fullName evidence="4">SH3 domain-containing protein</fullName>
    </recommendedName>
</protein>
<gene>
    <name evidence="2" type="ORF">GCM10022419_011140</name>
</gene>
<organism evidence="2 3">
    <name type="scientific">Nonomuraea rosea</name>
    <dbReference type="NCBI Taxonomy" id="638574"/>
    <lineage>
        <taxon>Bacteria</taxon>
        <taxon>Bacillati</taxon>
        <taxon>Actinomycetota</taxon>
        <taxon>Actinomycetes</taxon>
        <taxon>Streptosporangiales</taxon>
        <taxon>Streptosporangiaceae</taxon>
        <taxon>Nonomuraea</taxon>
    </lineage>
</organism>
<dbReference type="EMBL" id="BAABDQ010000002">
    <property type="protein sequence ID" value="GAA3533612.1"/>
    <property type="molecule type" value="Genomic_DNA"/>
</dbReference>
<keyword evidence="1" id="KW-0472">Membrane</keyword>
<keyword evidence="1" id="KW-0812">Transmembrane</keyword>
<name>A0ABP6VD81_9ACTN</name>
<feature type="transmembrane region" description="Helical" evidence="1">
    <location>
        <begin position="117"/>
        <end position="138"/>
    </location>
</feature>
<dbReference type="Proteomes" id="UP001500630">
    <property type="component" value="Unassembled WGS sequence"/>
</dbReference>
<accession>A0ABP6VD81</accession>
<sequence>MTQDGALLFPPRPDDTLTWDGYVASLRTLRIWAGARDDAELAAAVPDLTAQAIHEVLGERRHAVPDRRAAELIVRACLLLRGCSEEKIAQEQAEWRAAWDRVLGAGTREPKPPQGRAATLAASVLLPAVTGVVINLASSDTDDPWAWGALALLLAIHASVLLVGSSRWGRAALPAGVASVVAVAVTAGLLLVLQDRPQAACRPAAAAEFIKGPAVDRGLGVTWETGFACQNVRAPVYAEPSATSIRTGLLRQAVNILFCVTERDGEHWYRTAADEEKVGGGWGYVSERHVQAAHPVPGLVPCAGPTG</sequence>
<evidence type="ECO:0000313" key="3">
    <source>
        <dbReference type="Proteomes" id="UP001500630"/>
    </source>
</evidence>
<evidence type="ECO:0000313" key="2">
    <source>
        <dbReference type="EMBL" id="GAA3533612.1"/>
    </source>
</evidence>
<evidence type="ECO:0008006" key="4">
    <source>
        <dbReference type="Google" id="ProtNLM"/>
    </source>
</evidence>
<dbReference type="RefSeq" id="WP_345559315.1">
    <property type="nucleotide sequence ID" value="NZ_BAABDQ010000002.1"/>
</dbReference>
<comment type="caution">
    <text evidence="2">The sequence shown here is derived from an EMBL/GenBank/DDBJ whole genome shotgun (WGS) entry which is preliminary data.</text>
</comment>
<keyword evidence="3" id="KW-1185">Reference proteome</keyword>
<keyword evidence="1" id="KW-1133">Transmembrane helix</keyword>
<feature type="transmembrane region" description="Helical" evidence="1">
    <location>
        <begin position="171"/>
        <end position="193"/>
    </location>
</feature>
<feature type="transmembrane region" description="Helical" evidence="1">
    <location>
        <begin position="144"/>
        <end position="164"/>
    </location>
</feature>
<reference evidence="3" key="1">
    <citation type="journal article" date="2019" name="Int. J. Syst. Evol. Microbiol.">
        <title>The Global Catalogue of Microorganisms (GCM) 10K type strain sequencing project: providing services to taxonomists for standard genome sequencing and annotation.</title>
        <authorList>
            <consortium name="The Broad Institute Genomics Platform"/>
            <consortium name="The Broad Institute Genome Sequencing Center for Infectious Disease"/>
            <person name="Wu L."/>
            <person name="Ma J."/>
        </authorList>
    </citation>
    <scope>NUCLEOTIDE SEQUENCE [LARGE SCALE GENOMIC DNA]</scope>
    <source>
        <strain evidence="3">JCM 17326</strain>
    </source>
</reference>